<evidence type="ECO:0000256" key="2">
    <source>
        <dbReference type="ARBA" id="ARBA00004364"/>
    </source>
</evidence>
<dbReference type="InterPro" id="IPR007084">
    <property type="entry name" value="BRICHOS_dom"/>
</dbReference>
<protein>
    <recommendedName>
        <fullName evidence="9">Surfactant protein C</fullName>
    </recommendedName>
    <alternativeName>
        <fullName evidence="10">Pulmonary surfactant-associated protein C</fullName>
    </alternativeName>
</protein>
<keyword evidence="4" id="KW-0964">Secreted</keyword>
<dbReference type="Ensembl" id="ENSVKKT00000022827.1">
    <property type="protein sequence ID" value="ENSVKKP00000022273.1"/>
    <property type="gene ID" value="ENSVKKG00000014857.1"/>
</dbReference>
<keyword evidence="14" id="KW-1185">Reference proteome</keyword>
<dbReference type="Pfam" id="PF08999">
    <property type="entry name" value="SP_C-Propep"/>
    <property type="match status" value="1"/>
</dbReference>
<feature type="transmembrane region" description="Helical" evidence="11">
    <location>
        <begin position="40"/>
        <end position="65"/>
    </location>
</feature>
<dbReference type="Proteomes" id="UP000694545">
    <property type="component" value="Unplaced"/>
</dbReference>
<comment type="subcellular location">
    <subcellularLocation>
        <location evidence="2">Secreted</location>
        <location evidence="2">Extracellular space</location>
        <location evidence="2">Surface film</location>
    </subcellularLocation>
</comment>
<dbReference type="InterPro" id="IPR015091">
    <property type="entry name" value="Surfactant_protein_propep"/>
</dbReference>
<keyword evidence="8" id="KW-0449">Lipoprotein</keyword>
<dbReference type="Gene3D" id="3.30.390.150">
    <property type="match status" value="1"/>
</dbReference>
<evidence type="ECO:0000256" key="5">
    <source>
        <dbReference type="ARBA" id="ARBA00022713"/>
    </source>
</evidence>
<keyword evidence="3" id="KW-0767">Surface film</keyword>
<dbReference type="SMART" id="SM01039">
    <property type="entry name" value="BRICHOS"/>
    <property type="match status" value="1"/>
</dbReference>
<dbReference type="Pfam" id="PF04089">
    <property type="entry name" value="BRICHOS"/>
    <property type="match status" value="1"/>
</dbReference>
<evidence type="ECO:0000256" key="6">
    <source>
        <dbReference type="ARBA" id="ARBA00023139"/>
    </source>
</evidence>
<organism evidence="13 14">
    <name type="scientific">Varanus komodoensis</name>
    <name type="common">Komodo dragon</name>
    <dbReference type="NCBI Taxonomy" id="61221"/>
    <lineage>
        <taxon>Eukaryota</taxon>
        <taxon>Metazoa</taxon>
        <taxon>Chordata</taxon>
        <taxon>Craniata</taxon>
        <taxon>Vertebrata</taxon>
        <taxon>Euteleostomi</taxon>
        <taxon>Lepidosauria</taxon>
        <taxon>Squamata</taxon>
        <taxon>Bifurcata</taxon>
        <taxon>Unidentata</taxon>
        <taxon>Episquamata</taxon>
        <taxon>Toxicofera</taxon>
        <taxon>Anguimorpha</taxon>
        <taxon>Paleoanguimorpha</taxon>
        <taxon>Varanoidea</taxon>
        <taxon>Varanidae</taxon>
        <taxon>Varanus</taxon>
    </lineage>
</organism>
<reference evidence="13" key="1">
    <citation type="submission" date="2025-08" db="UniProtKB">
        <authorList>
            <consortium name="Ensembl"/>
        </authorList>
    </citation>
    <scope>IDENTIFICATION</scope>
</reference>
<dbReference type="GO" id="GO:0007585">
    <property type="term" value="P:respiratory gaseous exchange by respiratory system"/>
    <property type="evidence" value="ECO:0007669"/>
    <property type="project" value="UniProtKB-KW"/>
</dbReference>
<sequence>KGLLSPPPLPLPPQDYQALEPELLCRLPKLACCPVHLRRLLMVVLVIVLVVVVIVGALLMGIFIVQARTEAVSVVGAGAGRAPRCAFPLEMEEAITFYVEEGARGPATVVYDLNKLLIGYKPSQGDTCYITRMDKENIQGLDAAVKEFQVRSLAGLRGSCGQEALPSSLVDRATLGATLNILCRRVPILWA</sequence>
<evidence type="ECO:0000313" key="13">
    <source>
        <dbReference type="Ensembl" id="ENSVKKP00000022273.1"/>
    </source>
</evidence>
<dbReference type="PROSITE" id="PS50869">
    <property type="entry name" value="BRICHOS"/>
    <property type="match status" value="1"/>
</dbReference>
<evidence type="ECO:0000256" key="7">
    <source>
        <dbReference type="ARBA" id="ARBA00023157"/>
    </source>
</evidence>
<reference evidence="13" key="2">
    <citation type="submission" date="2025-09" db="UniProtKB">
        <authorList>
            <consortium name="Ensembl"/>
        </authorList>
    </citation>
    <scope>IDENTIFICATION</scope>
</reference>
<evidence type="ECO:0000259" key="12">
    <source>
        <dbReference type="PROSITE" id="PS50869"/>
    </source>
</evidence>
<dbReference type="PANTHER" id="PTHR10800:SF4">
    <property type="entry name" value="PULMONARY SURFACTANT-ASSOCIATED PROTEIN C"/>
    <property type="match status" value="1"/>
</dbReference>
<evidence type="ECO:0000256" key="1">
    <source>
        <dbReference type="ARBA" id="ARBA00002263"/>
    </source>
</evidence>
<dbReference type="OMA" id="GCDSCPS"/>
<evidence type="ECO:0000256" key="8">
    <source>
        <dbReference type="ARBA" id="ARBA00023288"/>
    </source>
</evidence>
<dbReference type="GO" id="GO:0005615">
    <property type="term" value="C:extracellular space"/>
    <property type="evidence" value="ECO:0007669"/>
    <property type="project" value="TreeGrafter"/>
</dbReference>
<keyword evidence="11" id="KW-1133">Transmembrane helix</keyword>
<evidence type="ECO:0000256" key="3">
    <source>
        <dbReference type="ARBA" id="ARBA00022439"/>
    </source>
</evidence>
<feature type="domain" description="BRICHOS" evidence="12">
    <location>
        <begin position="101"/>
        <end position="191"/>
    </location>
</feature>
<dbReference type="AlphaFoldDB" id="A0A8D2LIL1"/>
<comment type="function">
    <text evidence="1">Pulmonary surfactant associated proteins promote alveolar stability by lowering the surface tension at the air-liquid interface in the peripheral air spaces.</text>
</comment>
<name>A0A8D2LIL1_VARKO</name>
<keyword evidence="5" id="KW-0305">Gaseous exchange</keyword>
<dbReference type="SMART" id="SM00019">
    <property type="entry name" value="SF_P"/>
    <property type="match status" value="1"/>
</dbReference>
<keyword evidence="7" id="KW-1015">Disulfide bond</keyword>
<keyword evidence="6" id="KW-0564">Palmitate</keyword>
<dbReference type="InterPro" id="IPR001729">
    <property type="entry name" value="SP-C"/>
</dbReference>
<accession>A0A8D2LIL1</accession>
<proteinExistence type="predicted"/>
<evidence type="ECO:0000256" key="11">
    <source>
        <dbReference type="SAM" id="Phobius"/>
    </source>
</evidence>
<evidence type="ECO:0000256" key="4">
    <source>
        <dbReference type="ARBA" id="ARBA00022525"/>
    </source>
</evidence>
<evidence type="ECO:0000256" key="9">
    <source>
        <dbReference type="ARBA" id="ARBA00044778"/>
    </source>
</evidence>
<evidence type="ECO:0000313" key="14">
    <source>
        <dbReference type="Proteomes" id="UP000694545"/>
    </source>
</evidence>
<evidence type="ECO:0000256" key="10">
    <source>
        <dbReference type="ARBA" id="ARBA00044825"/>
    </source>
</evidence>
<keyword evidence="11" id="KW-0812">Transmembrane</keyword>
<dbReference type="PANTHER" id="PTHR10800">
    <property type="entry name" value="PULMONARY SURFACTANT-ASSOCIATED PROTEIN C"/>
    <property type="match status" value="1"/>
</dbReference>
<keyword evidence="11" id="KW-0472">Membrane</keyword>